<accession>A0AA48GP48</accession>
<name>A0AA48GP48_9BACT</name>
<dbReference type="AlphaFoldDB" id="A0AA48GP48"/>
<dbReference type="EMBL" id="AP027080">
    <property type="protein sequence ID" value="BDU73514.1"/>
    <property type="molecule type" value="Genomic_DNA"/>
</dbReference>
<dbReference type="SUPFAM" id="SSF51569">
    <property type="entry name" value="Aldolase"/>
    <property type="match status" value="1"/>
</dbReference>
<comment type="pathway">
    <text evidence="1">Metabolic intermediate biosynthesis; chorismate biosynthesis; chorismate from D-erythrose 4-phosphate and phosphoenolpyruvate: step 4/7.</text>
</comment>
<dbReference type="InterPro" id="IPR022893">
    <property type="entry name" value="Shikimate_DH_fam"/>
</dbReference>
<sequence length="453" mass="48245">MPLPPPYFVTLAHSDWKDAEACARGLPDEALAEVRLDLFPDVPAADLVRSLRRKCLVTCRRREDGGAWEGDEASRIARLVEAAASRPAWLDLEWELPIPPPLAEARSHLRLLRSVHVGEGVFDLDARLAHLPEGDAYKWVGRAGRLADNAKVKAGLAWARDRGVLLSAFLMGARGIPSRCMQFAWGGAFTYAAADDAPAAAPGQVPLSRMLAWRCHRLHAAHALCGVLGSPVLHSRGPAYHNPRFQAAFKDLLYLPLECAGADEALEALEALPLLGASLTAPLKETLPPLLGLPAPLNTLHRRGPGLPWEAANTDAGALDAALEGLARGPVLLLGDGGVAATTLAVLQRRGWPVLQASRRRPVAEGEVEAFAPVGIVQATALGMAPGDPAPFPRLLEAAGPGAKWAVEWIYKEDTAFAAWAREAGLRLVEGAALFEGQARAQSELFIRGCGGG</sequence>
<dbReference type="GO" id="GO:0005829">
    <property type="term" value="C:cytosol"/>
    <property type="evidence" value="ECO:0007669"/>
    <property type="project" value="TreeGrafter"/>
</dbReference>
<feature type="domain" description="Shikimate dehydrogenase substrate binding N-terminal" evidence="4">
    <location>
        <begin position="227"/>
        <end position="291"/>
    </location>
</feature>
<dbReference type="GO" id="GO:0019632">
    <property type="term" value="P:shikimate metabolic process"/>
    <property type="evidence" value="ECO:0007669"/>
    <property type="project" value="TreeGrafter"/>
</dbReference>
<evidence type="ECO:0000256" key="1">
    <source>
        <dbReference type="ARBA" id="ARBA00004871"/>
    </source>
</evidence>
<evidence type="ECO:0000313" key="6">
    <source>
        <dbReference type="Proteomes" id="UP001238179"/>
    </source>
</evidence>
<dbReference type="GO" id="GO:0003855">
    <property type="term" value="F:3-dehydroquinate dehydratase activity"/>
    <property type="evidence" value="ECO:0007669"/>
    <property type="project" value="InterPro"/>
</dbReference>
<dbReference type="GO" id="GO:0009073">
    <property type="term" value="P:aromatic amino acid family biosynthetic process"/>
    <property type="evidence" value="ECO:0007669"/>
    <property type="project" value="UniProtKB-KW"/>
</dbReference>
<dbReference type="KEGG" id="msil:METEAL_26880"/>
<dbReference type="InterPro" id="IPR013708">
    <property type="entry name" value="Shikimate_DH-bd_N"/>
</dbReference>
<reference evidence="6" key="1">
    <citation type="journal article" date="2023" name="Int. J. Syst. Evol. Microbiol.">
        <title>Mesoterricola silvestris gen. nov., sp. nov., Mesoterricola sediminis sp. nov., Geothrix oryzae sp. nov., Geothrix edaphica sp. nov., Geothrix rubra sp. nov., and Geothrix limicola sp. nov., six novel members of Acidobacteriota isolated from soils.</title>
        <authorList>
            <person name="Itoh H."/>
            <person name="Sugisawa Y."/>
            <person name="Mise K."/>
            <person name="Xu Z."/>
            <person name="Kuniyasu M."/>
            <person name="Ushijima N."/>
            <person name="Kawano K."/>
            <person name="Kobayashi E."/>
            <person name="Shiratori Y."/>
            <person name="Masuda Y."/>
            <person name="Senoo K."/>
        </authorList>
    </citation>
    <scope>NUCLEOTIDE SEQUENCE [LARGE SCALE GENOMIC DNA]</scope>
    <source>
        <strain evidence="6">W79</strain>
    </source>
</reference>
<dbReference type="RefSeq" id="WP_316412185.1">
    <property type="nucleotide sequence ID" value="NZ_AP027080.1"/>
</dbReference>
<dbReference type="Gene3D" id="3.40.50.720">
    <property type="entry name" value="NAD(P)-binding Rossmann-like Domain"/>
    <property type="match status" value="1"/>
</dbReference>
<dbReference type="PANTHER" id="PTHR21089">
    <property type="entry name" value="SHIKIMATE DEHYDROGENASE"/>
    <property type="match status" value="1"/>
</dbReference>
<evidence type="ECO:0000259" key="4">
    <source>
        <dbReference type="Pfam" id="PF08501"/>
    </source>
</evidence>
<dbReference type="Pfam" id="PF08501">
    <property type="entry name" value="Shikimate_dh_N"/>
    <property type="match status" value="1"/>
</dbReference>
<dbReference type="PANTHER" id="PTHR21089:SF1">
    <property type="entry name" value="BIFUNCTIONAL 3-DEHYDROQUINATE DEHYDRATASE_SHIKIMATE DEHYDROGENASE, CHLOROPLASTIC"/>
    <property type="match status" value="1"/>
</dbReference>
<dbReference type="GO" id="GO:0009423">
    <property type="term" value="P:chorismate biosynthetic process"/>
    <property type="evidence" value="ECO:0007669"/>
    <property type="project" value="TreeGrafter"/>
</dbReference>
<dbReference type="InterPro" id="IPR036291">
    <property type="entry name" value="NAD(P)-bd_dom_sf"/>
</dbReference>
<gene>
    <name evidence="5" type="ORF">METEAL_26880</name>
</gene>
<dbReference type="GO" id="GO:0050661">
    <property type="term" value="F:NADP binding"/>
    <property type="evidence" value="ECO:0007669"/>
    <property type="project" value="TreeGrafter"/>
</dbReference>
<protein>
    <submittedName>
        <fullName evidence="5">Shikimate dehydrogenase (NADP(+))</fullName>
    </submittedName>
</protein>
<dbReference type="SUPFAM" id="SSF51735">
    <property type="entry name" value="NAD(P)-binding Rossmann-fold domains"/>
    <property type="match status" value="1"/>
</dbReference>
<evidence type="ECO:0000256" key="3">
    <source>
        <dbReference type="ARBA" id="ARBA00023141"/>
    </source>
</evidence>
<proteinExistence type="predicted"/>
<keyword evidence="2" id="KW-0560">Oxidoreductase</keyword>
<dbReference type="SUPFAM" id="SSF53223">
    <property type="entry name" value="Aminoacid dehydrogenase-like, N-terminal domain"/>
    <property type="match status" value="1"/>
</dbReference>
<dbReference type="Gene3D" id="3.20.20.70">
    <property type="entry name" value="Aldolase class I"/>
    <property type="match status" value="1"/>
</dbReference>
<evidence type="ECO:0000256" key="2">
    <source>
        <dbReference type="ARBA" id="ARBA00023002"/>
    </source>
</evidence>
<organism evidence="5 6">
    <name type="scientific">Mesoterricola silvestris</name>
    <dbReference type="NCBI Taxonomy" id="2927979"/>
    <lineage>
        <taxon>Bacteria</taxon>
        <taxon>Pseudomonadati</taxon>
        <taxon>Acidobacteriota</taxon>
        <taxon>Holophagae</taxon>
        <taxon>Holophagales</taxon>
        <taxon>Holophagaceae</taxon>
        <taxon>Mesoterricola</taxon>
    </lineage>
</organism>
<dbReference type="Gene3D" id="3.40.50.10860">
    <property type="entry name" value="Leucine Dehydrogenase, chain A, domain 1"/>
    <property type="match status" value="2"/>
</dbReference>
<dbReference type="Pfam" id="PF01487">
    <property type="entry name" value="DHquinase_I"/>
    <property type="match status" value="1"/>
</dbReference>
<dbReference type="GO" id="GO:0004764">
    <property type="term" value="F:shikimate 3-dehydrogenase (NADP+) activity"/>
    <property type="evidence" value="ECO:0007669"/>
    <property type="project" value="InterPro"/>
</dbReference>
<keyword evidence="3" id="KW-0057">Aromatic amino acid biosynthesis</keyword>
<dbReference type="Proteomes" id="UP001238179">
    <property type="component" value="Chromosome"/>
</dbReference>
<keyword evidence="6" id="KW-1185">Reference proteome</keyword>
<dbReference type="InterPro" id="IPR046346">
    <property type="entry name" value="Aminoacid_DH-like_N_sf"/>
</dbReference>
<dbReference type="InterPro" id="IPR013785">
    <property type="entry name" value="Aldolase_TIM"/>
</dbReference>
<keyword evidence="3" id="KW-0028">Amino-acid biosynthesis</keyword>
<dbReference type="InterPro" id="IPR001381">
    <property type="entry name" value="DHquinase_I"/>
</dbReference>
<evidence type="ECO:0000313" key="5">
    <source>
        <dbReference type="EMBL" id="BDU73514.1"/>
    </source>
</evidence>